<reference evidence="2" key="2">
    <citation type="submission" date="2014-05" db="EMBL/GenBank/DDBJ databases">
        <title>The genome and life-stage specific transcriptomes of Globodera pallida elucidate key aspects of plant parasitism by a cyst nematode.</title>
        <authorList>
            <person name="Cotton J.A."/>
            <person name="Lilley C.J."/>
            <person name="Jones L.M."/>
            <person name="Kikuchi T."/>
            <person name="Reid A.J."/>
            <person name="Thorpe P."/>
            <person name="Tsai I.J."/>
            <person name="Beasley H."/>
            <person name="Blok V."/>
            <person name="Cock P.J.A."/>
            <person name="Van den Akker S.E."/>
            <person name="Holroyd N."/>
            <person name="Hunt M."/>
            <person name="Mantelin S."/>
            <person name="Naghra H."/>
            <person name="Pain A."/>
            <person name="Palomares-Rius J.E."/>
            <person name="Zarowiecki M."/>
            <person name="Berriman M."/>
            <person name="Jones J.T."/>
            <person name="Urwin P.E."/>
        </authorList>
    </citation>
    <scope>NUCLEOTIDE SEQUENCE [LARGE SCALE GENOMIC DNA]</scope>
    <source>
        <strain evidence="2">Lindley</strain>
    </source>
</reference>
<evidence type="ECO:0000256" key="1">
    <source>
        <dbReference type="SAM" id="MobiDB-lite"/>
    </source>
</evidence>
<evidence type="ECO:0000313" key="3">
    <source>
        <dbReference type="WBParaSite" id="GPLIN_000382300"/>
    </source>
</evidence>
<reference evidence="2" key="1">
    <citation type="submission" date="2013-12" db="EMBL/GenBank/DDBJ databases">
        <authorList>
            <person name="Aslett M."/>
        </authorList>
    </citation>
    <scope>NUCLEOTIDE SEQUENCE [LARGE SCALE GENOMIC DNA]</scope>
    <source>
        <strain evidence="2">Lindley</strain>
    </source>
</reference>
<dbReference type="AlphaFoldDB" id="A0A183BT87"/>
<evidence type="ECO:0000313" key="2">
    <source>
        <dbReference type="Proteomes" id="UP000050741"/>
    </source>
</evidence>
<accession>A0A183BT87</accession>
<dbReference type="Proteomes" id="UP000050741">
    <property type="component" value="Unassembled WGS sequence"/>
</dbReference>
<name>A0A183BT87_GLOPA</name>
<reference evidence="3" key="3">
    <citation type="submission" date="2016-06" db="UniProtKB">
        <authorList>
            <consortium name="WormBaseParasite"/>
        </authorList>
    </citation>
    <scope>IDENTIFICATION</scope>
</reference>
<keyword evidence="2" id="KW-1185">Reference proteome</keyword>
<protein>
    <submittedName>
        <fullName evidence="3">Protein Wnt</fullName>
    </submittedName>
</protein>
<feature type="compositionally biased region" description="Gly residues" evidence="1">
    <location>
        <begin position="71"/>
        <end position="84"/>
    </location>
</feature>
<dbReference type="WBParaSite" id="GPLIN_000382300">
    <property type="protein sequence ID" value="GPLIN_000382300"/>
    <property type="gene ID" value="GPLIN_000382300"/>
</dbReference>
<organism evidence="2 3">
    <name type="scientific">Globodera pallida</name>
    <name type="common">Potato cyst nematode worm</name>
    <name type="synonym">Heterodera pallida</name>
    <dbReference type="NCBI Taxonomy" id="36090"/>
    <lineage>
        <taxon>Eukaryota</taxon>
        <taxon>Metazoa</taxon>
        <taxon>Ecdysozoa</taxon>
        <taxon>Nematoda</taxon>
        <taxon>Chromadorea</taxon>
        <taxon>Rhabditida</taxon>
        <taxon>Tylenchina</taxon>
        <taxon>Tylenchomorpha</taxon>
        <taxon>Tylenchoidea</taxon>
        <taxon>Heteroderidae</taxon>
        <taxon>Heteroderinae</taxon>
        <taxon>Globodera</taxon>
    </lineage>
</organism>
<sequence>MDCGLALKACGRSRAQSTKCGRTIWCDSWSAGKDNTRRRTASGAVNVGRDLVVYVVPSGRERRRSDRGRHGGSFGRRNNGGGRVIYGQGRMEFRQRAGLSHYGR</sequence>
<feature type="region of interest" description="Disordered" evidence="1">
    <location>
        <begin position="58"/>
        <end position="87"/>
    </location>
</feature>
<proteinExistence type="predicted"/>